<dbReference type="EMBL" id="FOYZ01000003">
    <property type="protein sequence ID" value="SFR69842.1"/>
    <property type="molecule type" value="Genomic_DNA"/>
</dbReference>
<accession>A0A1I6ISX9</accession>
<sequence length="190" mass="21668">MLNYRYGSNNVIYVRDALIEEVFHDRNAGYVTISYGEIGNFNIVHIRVVQLLVGQTTIIQNRSGQSLLLRDLRKGMTVDAVFSNLMTASEPPQARAFEIIVWNEETHSNTVVDRVITVNTENHFFITGKANLPEKQIRFNVNPQTVLLDQRGNRICLCRIRAGQMVKVTHADFMTFSIPPQTTAYRVQIV</sequence>
<protein>
    <submittedName>
        <fullName evidence="1">Uncharacterized protein</fullName>
    </submittedName>
</protein>
<dbReference type="OrthoDB" id="2029085at2"/>
<dbReference type="AlphaFoldDB" id="A0A1I6ISX9"/>
<gene>
    <name evidence="1" type="ORF">SAMN05661086_01149</name>
</gene>
<evidence type="ECO:0000313" key="2">
    <source>
        <dbReference type="Proteomes" id="UP000199659"/>
    </source>
</evidence>
<reference evidence="1 2" key="1">
    <citation type="submission" date="2016-10" db="EMBL/GenBank/DDBJ databases">
        <authorList>
            <person name="de Groot N.N."/>
        </authorList>
    </citation>
    <scope>NUCLEOTIDE SEQUENCE [LARGE SCALE GENOMIC DNA]</scope>
    <source>
        <strain evidence="1 2">743A</strain>
    </source>
</reference>
<dbReference type="Proteomes" id="UP000199659">
    <property type="component" value="Unassembled WGS sequence"/>
</dbReference>
<dbReference type="RefSeq" id="WP_092559733.1">
    <property type="nucleotide sequence ID" value="NZ_FOYZ01000003.1"/>
</dbReference>
<keyword evidence="2" id="KW-1185">Reference proteome</keyword>
<evidence type="ECO:0000313" key="1">
    <source>
        <dbReference type="EMBL" id="SFR69842.1"/>
    </source>
</evidence>
<proteinExistence type="predicted"/>
<organism evidence="1 2">
    <name type="scientific">Anaeromicropila populeti</name>
    <dbReference type="NCBI Taxonomy" id="37658"/>
    <lineage>
        <taxon>Bacteria</taxon>
        <taxon>Bacillati</taxon>
        <taxon>Bacillota</taxon>
        <taxon>Clostridia</taxon>
        <taxon>Lachnospirales</taxon>
        <taxon>Lachnospiraceae</taxon>
        <taxon>Anaeromicropila</taxon>
    </lineage>
</organism>
<name>A0A1I6ISX9_9FIRM</name>